<accession>A0A7W7D957</accession>
<sequence length="93" mass="10042">MADYSRSQDQVASVVEPRTDPPPYDFKVYRAGLLHASVCTNLTDEQATGRLNTEHPTGISAQWAVCDGPFADGTPNGATCPGLPTHRHVLFIC</sequence>
<gene>
    <name evidence="2" type="ORF">BJ982_004086</name>
</gene>
<dbReference type="AlphaFoldDB" id="A0A7W7D957"/>
<dbReference type="Proteomes" id="UP000542210">
    <property type="component" value="Unassembled WGS sequence"/>
</dbReference>
<keyword evidence="3" id="KW-1185">Reference proteome</keyword>
<evidence type="ECO:0000256" key="1">
    <source>
        <dbReference type="SAM" id="MobiDB-lite"/>
    </source>
</evidence>
<feature type="region of interest" description="Disordered" evidence="1">
    <location>
        <begin position="1"/>
        <end position="22"/>
    </location>
</feature>
<reference evidence="2 3" key="1">
    <citation type="submission" date="2020-08" db="EMBL/GenBank/DDBJ databases">
        <title>Sequencing the genomes of 1000 actinobacteria strains.</title>
        <authorList>
            <person name="Klenk H.-P."/>
        </authorList>
    </citation>
    <scope>NUCLEOTIDE SEQUENCE [LARGE SCALE GENOMIC DNA]</scope>
    <source>
        <strain evidence="2 3">DSM 45784</strain>
    </source>
</reference>
<organism evidence="2 3">
    <name type="scientific">Sphaerisporangium siamense</name>
    <dbReference type="NCBI Taxonomy" id="795645"/>
    <lineage>
        <taxon>Bacteria</taxon>
        <taxon>Bacillati</taxon>
        <taxon>Actinomycetota</taxon>
        <taxon>Actinomycetes</taxon>
        <taxon>Streptosporangiales</taxon>
        <taxon>Streptosporangiaceae</taxon>
        <taxon>Sphaerisporangium</taxon>
    </lineage>
</organism>
<evidence type="ECO:0000313" key="2">
    <source>
        <dbReference type="EMBL" id="MBB4702542.1"/>
    </source>
</evidence>
<protein>
    <submittedName>
        <fullName evidence="2">Uncharacterized protein</fullName>
    </submittedName>
</protein>
<name>A0A7W7D957_9ACTN</name>
<evidence type="ECO:0000313" key="3">
    <source>
        <dbReference type="Proteomes" id="UP000542210"/>
    </source>
</evidence>
<feature type="compositionally biased region" description="Polar residues" evidence="1">
    <location>
        <begin position="1"/>
        <end position="11"/>
    </location>
</feature>
<dbReference type="EMBL" id="JACHND010000001">
    <property type="protein sequence ID" value="MBB4702542.1"/>
    <property type="molecule type" value="Genomic_DNA"/>
</dbReference>
<dbReference type="RefSeq" id="WP_184882384.1">
    <property type="nucleotide sequence ID" value="NZ_BOOV01000033.1"/>
</dbReference>
<proteinExistence type="predicted"/>
<comment type="caution">
    <text evidence="2">The sequence shown here is derived from an EMBL/GenBank/DDBJ whole genome shotgun (WGS) entry which is preliminary data.</text>
</comment>